<organism evidence="2 3">
    <name type="scientific">Streptomyces mobaraensis</name>
    <name type="common">Streptoverticillium mobaraense</name>
    <dbReference type="NCBI Taxonomy" id="35621"/>
    <lineage>
        <taxon>Bacteria</taxon>
        <taxon>Bacillati</taxon>
        <taxon>Actinomycetota</taxon>
        <taxon>Actinomycetes</taxon>
        <taxon>Kitasatosporales</taxon>
        <taxon>Streptomycetaceae</taxon>
        <taxon>Streptomyces</taxon>
    </lineage>
</organism>
<evidence type="ECO:0000313" key="3">
    <source>
        <dbReference type="Proteomes" id="UP000327000"/>
    </source>
</evidence>
<dbReference type="AlphaFoldDB" id="A0A5N5WEL6"/>
<protein>
    <submittedName>
        <fullName evidence="2">Uncharacterized protein</fullName>
    </submittedName>
</protein>
<evidence type="ECO:0000256" key="1">
    <source>
        <dbReference type="SAM" id="MobiDB-lite"/>
    </source>
</evidence>
<dbReference type="EMBL" id="VOKX01000009">
    <property type="protein sequence ID" value="KAB7850185.1"/>
    <property type="molecule type" value="Genomic_DNA"/>
</dbReference>
<dbReference type="RefSeq" id="WP_152262724.1">
    <property type="nucleotide sequence ID" value="NZ_VOKX01000009.1"/>
</dbReference>
<name>A0A5N5WEL6_STRMB</name>
<accession>A0A5N5WEL6</accession>
<comment type="caution">
    <text evidence="2">The sequence shown here is derived from an EMBL/GenBank/DDBJ whole genome shotgun (WGS) entry which is preliminary data.</text>
</comment>
<proteinExistence type="predicted"/>
<sequence>MTKLPPHGHISRYKYHGCKCLTCMDGWRDYNRTVRRQQAYGRWEPTVDADVVRAHLAVLREAGLGIGRIAQLAGVTRSTVGRLWHGVKGSPPRRRVQQRTARGILAVRPDLAVFADGAHVDATGTRRRLQALVAVGWTHRALAPHLGVDELYVGDLARQALVTARHARTVIKVYDLLWDADPLQHGVSAQSVTRSQALARREGWSAPMAWDDDEIDDPAAQPDVGSGRRRSGDTRAEIKWLMAAGETDTDVIAARLGVSSGAVQRSLARGASKEAA</sequence>
<keyword evidence="3" id="KW-1185">Reference proteome</keyword>
<feature type="region of interest" description="Disordered" evidence="1">
    <location>
        <begin position="209"/>
        <end position="233"/>
    </location>
</feature>
<dbReference type="OrthoDB" id="4551696at2"/>
<gene>
    <name evidence="2" type="ORF">FRZ00_06195</name>
</gene>
<evidence type="ECO:0000313" key="2">
    <source>
        <dbReference type="EMBL" id="KAB7850185.1"/>
    </source>
</evidence>
<reference evidence="2 3" key="1">
    <citation type="journal article" date="2019" name="Microb. Cell Fact.">
        <title>Exploring novel herbicidin analogues by transcriptional regulator overexpression and MS/MS molecular networking.</title>
        <authorList>
            <person name="Shi Y."/>
            <person name="Gu R."/>
            <person name="Li Y."/>
            <person name="Wang X."/>
            <person name="Ren W."/>
            <person name="Li X."/>
            <person name="Wang L."/>
            <person name="Xie Y."/>
            <person name="Hong B."/>
        </authorList>
    </citation>
    <scope>NUCLEOTIDE SEQUENCE [LARGE SCALE GENOMIC DNA]</scope>
    <source>
        <strain evidence="2 3">US-43</strain>
    </source>
</reference>
<dbReference type="Proteomes" id="UP000327000">
    <property type="component" value="Unassembled WGS sequence"/>
</dbReference>